<dbReference type="Proteomes" id="UP000199158">
    <property type="component" value="Unassembled WGS sequence"/>
</dbReference>
<dbReference type="OrthoDB" id="9780488at2"/>
<dbReference type="RefSeq" id="WP_092751217.1">
    <property type="nucleotide sequence ID" value="NZ_FOCG01000001.1"/>
</dbReference>
<protein>
    <submittedName>
        <fullName evidence="2">Radical SAM-linked protein</fullName>
    </submittedName>
</protein>
<dbReference type="EMBL" id="FOCG01000001">
    <property type="protein sequence ID" value="SEM53633.1"/>
    <property type="molecule type" value="Genomic_DNA"/>
</dbReference>
<gene>
    <name evidence="2" type="ORF">SAMN05216180_0451</name>
</gene>
<evidence type="ECO:0000313" key="3">
    <source>
        <dbReference type="Proteomes" id="UP000199158"/>
    </source>
</evidence>
<dbReference type="InterPro" id="IPR018768">
    <property type="entry name" value="DUF2344"/>
</dbReference>
<dbReference type="NCBIfam" id="TIGR03936">
    <property type="entry name" value="sam_1_link_chp"/>
    <property type="match status" value="1"/>
</dbReference>
<dbReference type="AlphaFoldDB" id="A0A1H7Z606"/>
<keyword evidence="3" id="KW-1185">Reference proteome</keyword>
<evidence type="ECO:0000259" key="1">
    <source>
        <dbReference type="Pfam" id="PF10105"/>
    </source>
</evidence>
<dbReference type="Pfam" id="PF10105">
    <property type="entry name" value="DUF2344"/>
    <property type="match status" value="1"/>
</dbReference>
<reference evidence="2 3" key="1">
    <citation type="submission" date="2016-10" db="EMBL/GenBank/DDBJ databases">
        <authorList>
            <person name="de Groot N.N."/>
        </authorList>
    </citation>
    <scope>NUCLEOTIDE SEQUENCE [LARGE SCALE GENOMIC DNA]</scope>
    <source>
        <strain evidence="2 3">CGMCC 1.5070</strain>
    </source>
</reference>
<dbReference type="STRING" id="474960.SAMN05216180_0451"/>
<sequence length="227" mass="26075">MDMSNVRDIRVFFTRRDAAKYISHLDVNRCFQRALARSHLPVWYTQGFNPHIYITFAMPTPLGYESDCETMDLRVTEEISMNEIKDRLNAALPMGLRVYHVASPIHKPDDIASCDYQVLVSAPSKTSAELQEMFQAMLNRDIIPVEKKTKKGFKEIDLKPFIGLKGLDSYEDGIRLLLRLAAGTTTNINPTLVFDAFSKLYNMELDCIRVKKLQVYTDNPVKDEIFE</sequence>
<organism evidence="2 3">
    <name type="scientific">Hydrogenoanaerobacterium saccharovorans</name>
    <dbReference type="NCBI Taxonomy" id="474960"/>
    <lineage>
        <taxon>Bacteria</taxon>
        <taxon>Bacillati</taxon>
        <taxon>Bacillota</taxon>
        <taxon>Clostridia</taxon>
        <taxon>Eubacteriales</taxon>
        <taxon>Oscillospiraceae</taxon>
        <taxon>Hydrogenoanaerobacterium</taxon>
    </lineage>
</organism>
<proteinExistence type="predicted"/>
<name>A0A1H7Z606_9FIRM</name>
<feature type="domain" description="DUF2344" evidence="1">
    <location>
        <begin position="9"/>
        <end position="190"/>
    </location>
</feature>
<accession>A0A1H7Z606</accession>
<evidence type="ECO:0000313" key="2">
    <source>
        <dbReference type="EMBL" id="SEM53633.1"/>
    </source>
</evidence>